<keyword evidence="3 8" id="KW-0235">DNA replication</keyword>
<evidence type="ECO:0000259" key="12">
    <source>
        <dbReference type="SMART" id="SM00382"/>
    </source>
</evidence>
<feature type="binding site" evidence="8">
    <location>
        <position position="164"/>
    </location>
    <ligand>
        <name>ATP</name>
        <dbReference type="ChEBI" id="CHEBI:30616"/>
    </ligand>
</feature>
<feature type="domain" description="AAA+ ATPase" evidence="12">
    <location>
        <begin position="150"/>
        <end position="283"/>
    </location>
</feature>
<dbReference type="NCBIfam" id="TIGR00362">
    <property type="entry name" value="DnaA"/>
    <property type="match status" value="1"/>
</dbReference>
<evidence type="ECO:0000259" key="13">
    <source>
        <dbReference type="SMART" id="SM00760"/>
    </source>
</evidence>
<evidence type="ECO:0000313" key="14">
    <source>
        <dbReference type="EMBL" id="KUK82164.1"/>
    </source>
</evidence>
<dbReference type="PATRIC" id="fig|1184387.3.peg.435"/>
<dbReference type="Pfam" id="PF08299">
    <property type="entry name" value="Bac_DnaA_C"/>
    <property type="match status" value="1"/>
</dbReference>
<comment type="function">
    <text evidence="8 10">Plays an essential role in the initiation and regulation of chromosomal replication. ATP-DnaA binds to the origin of replication (oriC) to initiate formation of the DNA replication initiation complex once per cell cycle. Binds the DnaA box (a 9 base pair repeat at the origin) and separates the double-stranded (ds)DNA. Forms a right-handed helical filament on oriC DNA; dsDNA binds to the exterior of the filament while single-stranded (ss)DNA is stabiized in the filament's interior. The ATP-DnaA-oriC complex binds and stabilizes one strand of the AT-rich DNA unwinding element (DUE), permitting loading of DNA polymerase. After initiation quickly degrades to an ADP-DnaA complex that is not apt for DNA replication. Binds acidic phospholipids.</text>
</comment>
<dbReference type="GO" id="GO:0006270">
    <property type="term" value="P:DNA replication initiation"/>
    <property type="evidence" value="ECO:0007669"/>
    <property type="project" value="UniProtKB-UniRule"/>
</dbReference>
<evidence type="ECO:0000256" key="10">
    <source>
        <dbReference type="RuleBase" id="RU000577"/>
    </source>
</evidence>
<evidence type="ECO:0000256" key="5">
    <source>
        <dbReference type="ARBA" id="ARBA00022840"/>
    </source>
</evidence>
<comment type="similarity">
    <text evidence="1 8 11">Belongs to the DnaA family.</text>
</comment>
<dbReference type="GO" id="GO:0006275">
    <property type="term" value="P:regulation of DNA replication"/>
    <property type="evidence" value="ECO:0007669"/>
    <property type="project" value="UniProtKB-UniRule"/>
</dbReference>
<keyword evidence="4 8" id="KW-0547">Nucleotide-binding</keyword>
<organism evidence="14 15">
    <name type="scientific">Mesotoga prima</name>
    <dbReference type="NCBI Taxonomy" id="1184387"/>
    <lineage>
        <taxon>Bacteria</taxon>
        <taxon>Thermotogati</taxon>
        <taxon>Thermotogota</taxon>
        <taxon>Thermotogae</taxon>
        <taxon>Kosmotogales</taxon>
        <taxon>Kosmotogaceae</taxon>
        <taxon>Mesotoga</taxon>
    </lineage>
</organism>
<evidence type="ECO:0000256" key="1">
    <source>
        <dbReference type="ARBA" id="ARBA00006583"/>
    </source>
</evidence>
<dbReference type="InterPro" id="IPR020591">
    <property type="entry name" value="Chromosome_initiator_DnaA-like"/>
</dbReference>
<dbReference type="SMART" id="SM00760">
    <property type="entry name" value="Bac_DnaA_C"/>
    <property type="match status" value="1"/>
</dbReference>
<evidence type="ECO:0000256" key="4">
    <source>
        <dbReference type="ARBA" id="ARBA00022741"/>
    </source>
</evidence>
<evidence type="ECO:0000256" key="3">
    <source>
        <dbReference type="ARBA" id="ARBA00022705"/>
    </source>
</evidence>
<dbReference type="InterPro" id="IPR024633">
    <property type="entry name" value="DnaA_N_dom"/>
</dbReference>
<dbReference type="Gene3D" id="3.30.300.180">
    <property type="match status" value="1"/>
</dbReference>
<reference evidence="15" key="1">
    <citation type="journal article" date="2015" name="MBio">
        <title>Genome-Resolved Metagenomic Analysis Reveals Roles for Candidate Phyla and Other Microbial Community Members in Biogeochemical Transformations in Oil Reservoirs.</title>
        <authorList>
            <person name="Hu P."/>
            <person name="Tom L."/>
            <person name="Singh A."/>
            <person name="Thomas B.C."/>
            <person name="Baker B.J."/>
            <person name="Piceno Y.M."/>
            <person name="Andersen G.L."/>
            <person name="Banfield J.F."/>
        </authorList>
    </citation>
    <scope>NUCLEOTIDE SEQUENCE [LARGE SCALE GENOMIC DNA]</scope>
</reference>
<dbReference type="CDD" id="cd00009">
    <property type="entry name" value="AAA"/>
    <property type="match status" value="1"/>
</dbReference>
<evidence type="ECO:0000256" key="7">
    <source>
        <dbReference type="ARBA" id="ARBA00023125"/>
    </source>
</evidence>
<dbReference type="HAMAP" id="MF_00377">
    <property type="entry name" value="DnaA_bact"/>
    <property type="match status" value="1"/>
</dbReference>
<comment type="subcellular location">
    <subcellularLocation>
        <location evidence="8">Cytoplasm</location>
    </subcellularLocation>
</comment>
<comment type="caution">
    <text evidence="8">Lacks conserved residue(s) required for the propagation of feature annotation.</text>
</comment>
<feature type="region of interest" description="Domain III, AAA+ region" evidence="8">
    <location>
        <begin position="118"/>
        <end position="334"/>
    </location>
</feature>
<feature type="binding site" evidence="8">
    <location>
        <position position="165"/>
    </location>
    <ligand>
        <name>ATP</name>
        <dbReference type="ChEBI" id="CHEBI:30616"/>
    </ligand>
</feature>
<comment type="domain">
    <text evidence="8">Domain I is involved in oligomerization and binding regulators, domain II is flexibile and of varying length in different bacteria, domain III forms the AAA+ region, while domain IV binds dsDNA.</text>
</comment>
<dbReference type="CDD" id="cd06571">
    <property type="entry name" value="Bac_DnaA_C"/>
    <property type="match status" value="1"/>
</dbReference>
<dbReference type="Proteomes" id="UP000054092">
    <property type="component" value="Unassembled WGS sequence"/>
</dbReference>
<gene>
    <name evidence="8" type="primary">dnaA</name>
    <name evidence="14" type="ORF">XD94_0142</name>
</gene>
<evidence type="ECO:0000256" key="6">
    <source>
        <dbReference type="ARBA" id="ARBA00023121"/>
    </source>
</evidence>
<dbReference type="AlphaFoldDB" id="A0A117M3F4"/>
<keyword evidence="7 8" id="KW-0238">DNA-binding</keyword>
<dbReference type="SUPFAM" id="SSF52540">
    <property type="entry name" value="P-loop containing nucleoside triphosphate hydrolases"/>
    <property type="match status" value="1"/>
</dbReference>
<comment type="subunit">
    <text evidence="8">Oligomerizes as a right-handed, spiral filament on DNA at oriC.</text>
</comment>
<dbReference type="PANTHER" id="PTHR30050:SF2">
    <property type="entry name" value="CHROMOSOMAL REPLICATION INITIATOR PROTEIN DNAA"/>
    <property type="match status" value="1"/>
</dbReference>
<dbReference type="InterPro" id="IPR038454">
    <property type="entry name" value="DnaA_N_sf"/>
</dbReference>
<dbReference type="InterPro" id="IPR027417">
    <property type="entry name" value="P-loop_NTPase"/>
</dbReference>
<feature type="domain" description="Chromosomal replication initiator DnaA C-terminal" evidence="13">
    <location>
        <begin position="365"/>
        <end position="433"/>
    </location>
</feature>
<evidence type="ECO:0000313" key="15">
    <source>
        <dbReference type="Proteomes" id="UP000054092"/>
    </source>
</evidence>
<keyword evidence="6 8" id="KW-0446">Lipid-binding</keyword>
<dbReference type="GO" id="GO:0008289">
    <property type="term" value="F:lipid binding"/>
    <property type="evidence" value="ECO:0007669"/>
    <property type="project" value="UniProtKB-KW"/>
</dbReference>
<feature type="binding site" evidence="8">
    <location>
        <position position="161"/>
    </location>
    <ligand>
        <name>ATP</name>
        <dbReference type="ChEBI" id="CHEBI:30616"/>
    </ligand>
</feature>
<evidence type="ECO:0000256" key="9">
    <source>
        <dbReference type="NCBIfam" id="TIGR00362"/>
    </source>
</evidence>
<dbReference type="EMBL" id="LGGP01000012">
    <property type="protein sequence ID" value="KUK82164.1"/>
    <property type="molecule type" value="Genomic_DNA"/>
</dbReference>
<dbReference type="Gene3D" id="1.10.8.60">
    <property type="match status" value="1"/>
</dbReference>
<evidence type="ECO:0000256" key="8">
    <source>
        <dbReference type="HAMAP-Rule" id="MF_00377"/>
    </source>
</evidence>
<evidence type="ECO:0000256" key="2">
    <source>
        <dbReference type="ARBA" id="ARBA00022490"/>
    </source>
</evidence>
<keyword evidence="5 8" id="KW-0067">ATP-binding</keyword>
<dbReference type="Gene3D" id="1.10.1750.10">
    <property type="match status" value="1"/>
</dbReference>
<sequence>MRFASGLQLSSVEVVVSNSIISTLKKKVSKKTWDNWFSTFELKEVEDEKVVFSVANLFIKDWLQTKYGGVISDSISSILGKKMPFEIIYKSKETPSEEQSDSRVSGSLLKRKPLMISNLNPEYTFSNFVVGSENKALYQVALDVAQNPGKYNPFFVYGDVGLGKTHLLQAIAQETMNSFPDKKVLYITSEQFMNDMIQSIKENNIQKFRDHYRKKSDILLIDDIQFLIGKKGVQNEFFHSFNELHDSGKQLIICSDRNPEELDTFHSRLKSRFQMGMLMSIQEPQPSTRFHIAKQLAQRESVLLPDDVAKVLADNIDGNLRRLRGAIIKLIVHSSVFRSQIDLSLATQILQSFTGSVNVPVSQRPIDQIYAAIEKIMKVTRKEIESGSRSKDIVLARQLTMYILKNHFGKQVTEIARETGKQHSTVIHSLKKIDKSVMMGKGATKLLFDDIIGMLSSNSAAV</sequence>
<dbReference type="InterPro" id="IPR001957">
    <property type="entry name" value="Chromosome_initiator_DnaA"/>
</dbReference>
<feature type="binding site" evidence="8">
    <location>
        <position position="163"/>
    </location>
    <ligand>
        <name>ATP</name>
        <dbReference type="ChEBI" id="CHEBI:30616"/>
    </ligand>
</feature>
<dbReference type="PANTHER" id="PTHR30050">
    <property type="entry name" value="CHROMOSOMAL REPLICATION INITIATOR PROTEIN DNAA"/>
    <property type="match status" value="1"/>
</dbReference>
<proteinExistence type="inferred from homology"/>
<name>A0A117M3F4_9BACT</name>
<dbReference type="Gene3D" id="3.40.50.300">
    <property type="entry name" value="P-loop containing nucleotide triphosphate hydrolases"/>
    <property type="match status" value="1"/>
</dbReference>
<dbReference type="SUPFAM" id="SSF48295">
    <property type="entry name" value="TrpR-like"/>
    <property type="match status" value="1"/>
</dbReference>
<accession>A0A117M3F4</accession>
<feature type="region of interest" description="Domain IV, binds dsDNA" evidence="8">
    <location>
        <begin position="335"/>
        <end position="462"/>
    </location>
</feature>
<dbReference type="Pfam" id="PF00308">
    <property type="entry name" value="Bac_DnaA"/>
    <property type="match status" value="1"/>
</dbReference>
<evidence type="ECO:0000256" key="11">
    <source>
        <dbReference type="RuleBase" id="RU004227"/>
    </source>
</evidence>
<dbReference type="GO" id="GO:0003688">
    <property type="term" value="F:DNA replication origin binding"/>
    <property type="evidence" value="ECO:0007669"/>
    <property type="project" value="UniProtKB-UniRule"/>
</dbReference>
<dbReference type="FunFam" id="3.40.50.300:FF:000668">
    <property type="entry name" value="Chromosomal replication initiator protein DnaA"/>
    <property type="match status" value="1"/>
</dbReference>
<dbReference type="InterPro" id="IPR010921">
    <property type="entry name" value="Trp_repressor/repl_initiator"/>
</dbReference>
<dbReference type="GO" id="GO:0005886">
    <property type="term" value="C:plasma membrane"/>
    <property type="evidence" value="ECO:0007669"/>
    <property type="project" value="TreeGrafter"/>
</dbReference>
<dbReference type="InterPro" id="IPR013159">
    <property type="entry name" value="DnaA_C"/>
</dbReference>
<keyword evidence="2 8" id="KW-0963">Cytoplasm</keyword>
<protein>
    <recommendedName>
        <fullName evidence="8 9">Chromosomal replication initiator protein DnaA</fullName>
    </recommendedName>
</protein>
<dbReference type="InterPro" id="IPR003593">
    <property type="entry name" value="AAA+_ATPase"/>
</dbReference>
<dbReference type="GO" id="GO:0005524">
    <property type="term" value="F:ATP binding"/>
    <property type="evidence" value="ECO:0007669"/>
    <property type="project" value="UniProtKB-UniRule"/>
</dbReference>
<dbReference type="PRINTS" id="PR00051">
    <property type="entry name" value="DNAA"/>
</dbReference>
<feature type="region of interest" description="Domain I, interacts with DnaA modulators" evidence="8">
    <location>
        <begin position="1"/>
        <end position="94"/>
    </location>
</feature>
<dbReference type="GO" id="GO:0005737">
    <property type="term" value="C:cytoplasm"/>
    <property type="evidence" value="ECO:0007669"/>
    <property type="project" value="UniProtKB-SubCell"/>
</dbReference>
<dbReference type="SMART" id="SM00382">
    <property type="entry name" value="AAA"/>
    <property type="match status" value="1"/>
</dbReference>
<dbReference type="InterPro" id="IPR013317">
    <property type="entry name" value="DnaA_dom"/>
</dbReference>
<comment type="caution">
    <text evidence="14">The sequence shown here is derived from an EMBL/GenBank/DDBJ whole genome shotgun (WGS) entry which is preliminary data.</text>
</comment>
<dbReference type="Pfam" id="PF11638">
    <property type="entry name" value="DnaA_N"/>
    <property type="match status" value="1"/>
</dbReference>